<sequence length="165" mass="18195">MAVLSVFQTLPMLIAEKVVEYVDRRNRNVFDSDIALDIDDWSDIGSGKFGIASFQSESELPVFPSASTLMVCLDENDANPAKARYGTLPASNSVPVDRNQETINFVSSIRRLTPASTGVVVFFRSPSSTNKKNRGQCNTLVLELCRGDDYSLARGIFDRVFFANA</sequence>
<comment type="caution">
    <text evidence="1">The sequence shown here is derived from an EMBL/GenBank/DDBJ whole genome shotgun (WGS) entry which is preliminary data.</text>
</comment>
<reference evidence="1" key="1">
    <citation type="submission" date="2022-07" db="EMBL/GenBank/DDBJ databases">
        <title>Phylogenomic reconstructions and comparative analyses of Kickxellomycotina fungi.</title>
        <authorList>
            <person name="Reynolds N.K."/>
            <person name="Stajich J.E."/>
            <person name="Barry K."/>
            <person name="Grigoriev I.V."/>
            <person name="Crous P."/>
            <person name="Smith M.E."/>
        </authorList>
    </citation>
    <scope>NUCLEOTIDE SEQUENCE</scope>
    <source>
        <strain evidence="1">CBS 102833</strain>
    </source>
</reference>
<evidence type="ECO:0000313" key="2">
    <source>
        <dbReference type="Proteomes" id="UP001140096"/>
    </source>
</evidence>
<evidence type="ECO:0000313" key="1">
    <source>
        <dbReference type="EMBL" id="KAJ2810146.1"/>
    </source>
</evidence>
<name>A0ACC1LIY8_9FUNG</name>
<keyword evidence="2" id="KW-1185">Reference proteome</keyword>
<protein>
    <submittedName>
        <fullName evidence="1">Uncharacterized protein</fullName>
    </submittedName>
</protein>
<organism evidence="1 2">
    <name type="scientific">Coemansia furcata</name>
    <dbReference type="NCBI Taxonomy" id="417177"/>
    <lineage>
        <taxon>Eukaryota</taxon>
        <taxon>Fungi</taxon>
        <taxon>Fungi incertae sedis</taxon>
        <taxon>Zoopagomycota</taxon>
        <taxon>Kickxellomycotina</taxon>
        <taxon>Kickxellomycetes</taxon>
        <taxon>Kickxellales</taxon>
        <taxon>Kickxellaceae</taxon>
        <taxon>Coemansia</taxon>
    </lineage>
</organism>
<accession>A0ACC1LIY8</accession>
<dbReference type="EMBL" id="JANBUP010000791">
    <property type="protein sequence ID" value="KAJ2810146.1"/>
    <property type="molecule type" value="Genomic_DNA"/>
</dbReference>
<gene>
    <name evidence="1" type="ORF">H4S07_002841</name>
</gene>
<dbReference type="Proteomes" id="UP001140096">
    <property type="component" value="Unassembled WGS sequence"/>
</dbReference>
<proteinExistence type="predicted"/>